<evidence type="ECO:0000313" key="3">
    <source>
        <dbReference type="EMBL" id="MDV7222442.1"/>
    </source>
</evidence>
<accession>A0ABU4FPC4</accession>
<proteinExistence type="predicted"/>
<dbReference type="GO" id="GO:0016746">
    <property type="term" value="F:acyltransferase activity"/>
    <property type="evidence" value="ECO:0007669"/>
    <property type="project" value="UniProtKB-KW"/>
</dbReference>
<comment type="caution">
    <text evidence="3">The sequence shown here is derived from an EMBL/GenBank/DDBJ whole genome shotgun (WGS) entry which is preliminary data.</text>
</comment>
<dbReference type="Proteomes" id="UP001187346">
    <property type="component" value="Unassembled WGS sequence"/>
</dbReference>
<name>A0ABU4FPC4_9ACTN</name>
<keyword evidence="3" id="KW-0808">Transferase</keyword>
<dbReference type="Pfam" id="PF13480">
    <property type="entry name" value="Acetyltransf_6"/>
    <property type="match status" value="1"/>
</dbReference>
<reference evidence="3 4" key="1">
    <citation type="submission" date="2023-10" db="EMBL/GenBank/DDBJ databases">
        <title>Characterization of rhizosphere-enriched actinobacteria from wheat plants lab-grown on chernevaya soil.</title>
        <authorList>
            <person name="Tikhonova E.N."/>
            <person name="Konopkin A."/>
            <person name="Kravchenko I.K."/>
        </authorList>
    </citation>
    <scope>NUCLEOTIDE SEQUENCE [LARGE SCALE GENOMIC DNA]</scope>
    <source>
        <strain evidence="3 4">RR29</strain>
    </source>
</reference>
<protein>
    <submittedName>
        <fullName evidence="3">GNAT family N-acetyltransferase</fullName>
        <ecNumber evidence="3">2.3.1.-</ecNumber>
    </submittedName>
</protein>
<dbReference type="InterPro" id="IPR016181">
    <property type="entry name" value="Acyl_CoA_acyltransferase"/>
</dbReference>
<dbReference type="RefSeq" id="WP_317775267.1">
    <property type="nucleotide sequence ID" value="NZ_JAWMAJ010000227.1"/>
</dbReference>
<keyword evidence="4" id="KW-1185">Reference proteome</keyword>
<evidence type="ECO:0000256" key="1">
    <source>
        <dbReference type="SAM" id="MobiDB-lite"/>
    </source>
</evidence>
<gene>
    <name evidence="3" type="ORF">R5A26_41570</name>
</gene>
<sequence length="407" mass="44861">MEPAADDAACRVEVLRSIDFLPESVWHQLAPPDDPMWSRAVFAAMEDGAIGPDSYAYLVVRRGPRTEAVLPLALFRNLRLDDIVGPHERQFLVPVRKLAPRLLRVPMLFCGNFLGQGHVLTSRPLTDEVSRLLVDGVLRFARTERLCTVVFKDFAPADLNPLRTALSSAGFFPAQSMPDTELPLSAASFDEYVEQLPAKPRRNARSNLRKFAAHPGLRMETVEDFRPLVPQMLGLYRQVMDRADQRLDVLDAGFLTALAASPGPDRRLVACFDGEHGDRLVAFLLCLFSGSGATGARIGLDYTLAHEARLYHNVHYAAIHLALDAGCHHIRFAQTAYTPKVELGCQLLPQSYAITHLRPLPRAVLRRLLPAALAAARTQALGPHLPARATRSPSRPDQKGAPSACPE</sequence>
<keyword evidence="3" id="KW-0012">Acyltransferase</keyword>
<dbReference type="SUPFAM" id="SSF55729">
    <property type="entry name" value="Acyl-CoA N-acyltransferases (Nat)"/>
    <property type="match status" value="1"/>
</dbReference>
<evidence type="ECO:0000259" key="2">
    <source>
        <dbReference type="Pfam" id="PF13480"/>
    </source>
</evidence>
<evidence type="ECO:0000313" key="4">
    <source>
        <dbReference type="Proteomes" id="UP001187346"/>
    </source>
</evidence>
<dbReference type="EC" id="2.3.1.-" evidence="3"/>
<feature type="region of interest" description="Disordered" evidence="1">
    <location>
        <begin position="384"/>
        <end position="407"/>
    </location>
</feature>
<feature type="domain" description="BioF2-like acetyltransferase" evidence="2">
    <location>
        <begin position="199"/>
        <end position="332"/>
    </location>
</feature>
<dbReference type="Gene3D" id="3.40.630.30">
    <property type="match status" value="1"/>
</dbReference>
<organism evidence="3 4">
    <name type="scientific">Streptomyces prunicolor</name>
    <dbReference type="NCBI Taxonomy" id="67348"/>
    <lineage>
        <taxon>Bacteria</taxon>
        <taxon>Bacillati</taxon>
        <taxon>Actinomycetota</taxon>
        <taxon>Actinomycetes</taxon>
        <taxon>Kitasatosporales</taxon>
        <taxon>Streptomycetaceae</taxon>
        <taxon>Streptomyces</taxon>
    </lineage>
</organism>
<dbReference type="EMBL" id="JAWMAJ010000227">
    <property type="protein sequence ID" value="MDV7222442.1"/>
    <property type="molecule type" value="Genomic_DNA"/>
</dbReference>
<dbReference type="InterPro" id="IPR038740">
    <property type="entry name" value="BioF2-like_GNAT_dom"/>
</dbReference>